<evidence type="ECO:0000256" key="6">
    <source>
        <dbReference type="PROSITE-ProRule" id="PRU00104"/>
    </source>
</evidence>
<accession>A0AAX4JFJ6</accession>
<dbReference type="InterPro" id="IPR035983">
    <property type="entry name" value="Hect_E3_ubiquitin_ligase"/>
</dbReference>
<proteinExistence type="predicted"/>
<dbReference type="KEGG" id="vnx:VNE69_09195"/>
<gene>
    <name evidence="8" type="ORF">VNE69_09195</name>
</gene>
<reference evidence="8" key="1">
    <citation type="journal article" date="2024" name="BMC Genomics">
        <title>Functional annotation of a divergent genome using sequence and structure-based similarity.</title>
        <authorList>
            <person name="Svedberg D."/>
            <person name="Winiger R.R."/>
            <person name="Berg A."/>
            <person name="Sharma H."/>
            <person name="Tellgren-Roth C."/>
            <person name="Debrunner-Vossbrinck B.A."/>
            <person name="Vossbrinck C.R."/>
            <person name="Barandun J."/>
        </authorList>
    </citation>
    <scope>NUCLEOTIDE SEQUENCE</scope>
    <source>
        <strain evidence="8">Illinois isolate</strain>
    </source>
</reference>
<dbReference type="PANTHER" id="PTHR11254:SF444">
    <property type="entry name" value="HECT DOMAIN CONTAINING UBIQUITIN LIGASE"/>
    <property type="match status" value="1"/>
</dbReference>
<evidence type="ECO:0000259" key="7">
    <source>
        <dbReference type="PROSITE" id="PS50237"/>
    </source>
</evidence>
<dbReference type="InterPro" id="IPR000569">
    <property type="entry name" value="HECT_dom"/>
</dbReference>
<dbReference type="GO" id="GO:0005737">
    <property type="term" value="C:cytoplasm"/>
    <property type="evidence" value="ECO:0007669"/>
    <property type="project" value="TreeGrafter"/>
</dbReference>
<dbReference type="AlphaFoldDB" id="A0AAX4JFJ6"/>
<evidence type="ECO:0000256" key="3">
    <source>
        <dbReference type="ARBA" id="ARBA00012485"/>
    </source>
</evidence>
<feature type="domain" description="HECT" evidence="7">
    <location>
        <begin position="92"/>
        <end position="427"/>
    </location>
</feature>
<comment type="pathway">
    <text evidence="2">Protein modification; protein ubiquitination.</text>
</comment>
<feature type="active site" description="Glycyl thioester intermediate" evidence="6">
    <location>
        <position position="394"/>
    </location>
</feature>
<evidence type="ECO:0000256" key="1">
    <source>
        <dbReference type="ARBA" id="ARBA00000885"/>
    </source>
</evidence>
<evidence type="ECO:0000313" key="8">
    <source>
        <dbReference type="EMBL" id="WUR04643.1"/>
    </source>
</evidence>
<dbReference type="Proteomes" id="UP001334084">
    <property type="component" value="Chromosome 9"/>
</dbReference>
<dbReference type="Gene3D" id="3.30.2160.10">
    <property type="entry name" value="Hect, E3 ligase catalytic domain"/>
    <property type="match status" value="1"/>
</dbReference>
<dbReference type="EC" id="2.3.2.26" evidence="3"/>
<sequence>MNLFDKFQYTIFIYLSVIVCTNSTLYDAKDANSVLKYEKSRQLSKLSCEKEIKSFYESINRMLMEERATEQVSMHIDRKNLLYSAMAMLWVIEVLFDQNHQLMVNYIGEPGIDAGGLTRDFFTLVIPEIFNNENEFFYSPSGNTSKLIPAQNKNNMNTFKRNLAYETLGKLIGLILKKKITADVRFDQIVWKKILEIPLEMGDYGNVDPFYYNSLIQLKNDTILLESLDLRFENEEGEELIKHGKKLKVQQSNIEDYIFETLKNKYDKKISEQCEYIKKGLYKIVPKENVKKMSPETLQNLIYGEPEIDVEDWKNNTIYDGRYDPKSKEVKWFWEVVGNYSQEKRSKLLYFCTGSCRPPIGGFKYLKKKDEVYLFHILDVDSDNDKQISSTNTCSNNFKLPRYSTKGILEKKLDTALEFSDGSFEFS</sequence>
<keyword evidence="5 6" id="KW-0833">Ubl conjugation pathway</keyword>
<dbReference type="GO" id="GO:0006511">
    <property type="term" value="P:ubiquitin-dependent protein catabolic process"/>
    <property type="evidence" value="ECO:0007669"/>
    <property type="project" value="TreeGrafter"/>
</dbReference>
<dbReference type="Gene3D" id="3.30.2410.10">
    <property type="entry name" value="Hect, E3 ligase catalytic domain"/>
    <property type="match status" value="1"/>
</dbReference>
<dbReference type="Pfam" id="PF00632">
    <property type="entry name" value="HECT"/>
    <property type="match status" value="1"/>
</dbReference>
<dbReference type="GeneID" id="90542474"/>
<dbReference type="PROSITE" id="PS50237">
    <property type="entry name" value="HECT"/>
    <property type="match status" value="1"/>
</dbReference>
<dbReference type="SUPFAM" id="SSF56204">
    <property type="entry name" value="Hect, E3 ligase catalytic domain"/>
    <property type="match status" value="1"/>
</dbReference>
<name>A0AAX4JFJ6_9MICR</name>
<evidence type="ECO:0000256" key="2">
    <source>
        <dbReference type="ARBA" id="ARBA00004906"/>
    </source>
</evidence>
<comment type="catalytic activity">
    <reaction evidence="1">
        <text>S-ubiquitinyl-[E2 ubiquitin-conjugating enzyme]-L-cysteine + [acceptor protein]-L-lysine = [E2 ubiquitin-conjugating enzyme]-L-cysteine + N(6)-ubiquitinyl-[acceptor protein]-L-lysine.</text>
        <dbReference type="EC" id="2.3.2.26"/>
    </reaction>
</comment>
<dbReference type="Gene3D" id="3.90.1750.10">
    <property type="entry name" value="Hect, E3 ligase catalytic domains"/>
    <property type="match status" value="1"/>
</dbReference>
<dbReference type="PANTHER" id="PTHR11254">
    <property type="entry name" value="HECT DOMAIN UBIQUITIN-PROTEIN LIGASE"/>
    <property type="match status" value="1"/>
</dbReference>
<dbReference type="RefSeq" id="XP_065330788.1">
    <property type="nucleotide sequence ID" value="XM_065474716.1"/>
</dbReference>
<keyword evidence="4" id="KW-0808">Transferase</keyword>
<dbReference type="GO" id="GO:0061630">
    <property type="term" value="F:ubiquitin protein ligase activity"/>
    <property type="evidence" value="ECO:0007669"/>
    <property type="project" value="UniProtKB-EC"/>
</dbReference>
<evidence type="ECO:0000313" key="9">
    <source>
        <dbReference type="Proteomes" id="UP001334084"/>
    </source>
</evidence>
<protein>
    <recommendedName>
        <fullName evidence="3">HECT-type E3 ubiquitin transferase</fullName>
        <ecNumber evidence="3">2.3.2.26</ecNumber>
    </recommendedName>
</protein>
<evidence type="ECO:0000256" key="5">
    <source>
        <dbReference type="ARBA" id="ARBA00022786"/>
    </source>
</evidence>
<dbReference type="EMBL" id="CP142734">
    <property type="protein sequence ID" value="WUR04643.1"/>
    <property type="molecule type" value="Genomic_DNA"/>
</dbReference>
<evidence type="ECO:0000256" key="4">
    <source>
        <dbReference type="ARBA" id="ARBA00022679"/>
    </source>
</evidence>
<dbReference type="GO" id="GO:0016567">
    <property type="term" value="P:protein ubiquitination"/>
    <property type="evidence" value="ECO:0007669"/>
    <property type="project" value="TreeGrafter"/>
</dbReference>
<dbReference type="SMART" id="SM00119">
    <property type="entry name" value="HECTc"/>
    <property type="match status" value="1"/>
</dbReference>
<keyword evidence="9" id="KW-1185">Reference proteome</keyword>
<organism evidence="8 9">
    <name type="scientific">Vairimorpha necatrix</name>
    <dbReference type="NCBI Taxonomy" id="6039"/>
    <lineage>
        <taxon>Eukaryota</taxon>
        <taxon>Fungi</taxon>
        <taxon>Fungi incertae sedis</taxon>
        <taxon>Microsporidia</taxon>
        <taxon>Nosematidae</taxon>
        <taxon>Vairimorpha</taxon>
    </lineage>
</organism>
<dbReference type="InterPro" id="IPR050409">
    <property type="entry name" value="E3_ubiq-protein_ligase"/>
</dbReference>